<dbReference type="Proteomes" id="UP000769766">
    <property type="component" value="Unassembled WGS sequence"/>
</dbReference>
<evidence type="ECO:0000256" key="2">
    <source>
        <dbReference type="ARBA" id="ARBA00022630"/>
    </source>
</evidence>
<feature type="region of interest" description="Disordered" evidence="5">
    <location>
        <begin position="471"/>
        <end position="501"/>
    </location>
</feature>
<organism evidence="7 8">
    <name type="scientific">Tectimicrobiota bacterium</name>
    <dbReference type="NCBI Taxonomy" id="2528274"/>
    <lineage>
        <taxon>Bacteria</taxon>
        <taxon>Pseudomonadati</taxon>
        <taxon>Nitrospinota/Tectimicrobiota group</taxon>
        <taxon>Candidatus Tectimicrobiota</taxon>
    </lineage>
</organism>
<evidence type="ECO:0000259" key="6">
    <source>
        <dbReference type="PROSITE" id="PS51387"/>
    </source>
</evidence>
<evidence type="ECO:0000256" key="1">
    <source>
        <dbReference type="ARBA" id="ARBA00001974"/>
    </source>
</evidence>
<dbReference type="Pfam" id="PF02913">
    <property type="entry name" value="FAD-oxidase_C"/>
    <property type="match status" value="2"/>
</dbReference>
<dbReference type="Gene3D" id="3.30.70.2740">
    <property type="match status" value="1"/>
</dbReference>
<dbReference type="InterPro" id="IPR016166">
    <property type="entry name" value="FAD-bd_PCMH"/>
</dbReference>
<dbReference type="GO" id="GO:0016491">
    <property type="term" value="F:oxidoreductase activity"/>
    <property type="evidence" value="ECO:0007669"/>
    <property type="project" value="UniProtKB-KW"/>
</dbReference>
<protein>
    <submittedName>
        <fullName evidence="7">FAD-binding protein</fullName>
    </submittedName>
</protein>
<comment type="caution">
    <text evidence="7">The sequence shown here is derived from an EMBL/GenBank/DDBJ whole genome shotgun (WGS) entry which is preliminary data.</text>
</comment>
<evidence type="ECO:0000256" key="5">
    <source>
        <dbReference type="SAM" id="MobiDB-lite"/>
    </source>
</evidence>
<gene>
    <name evidence="7" type="ORF">HYY20_09530</name>
</gene>
<dbReference type="EMBL" id="JACPRF010000285">
    <property type="protein sequence ID" value="MBI2877108.1"/>
    <property type="molecule type" value="Genomic_DNA"/>
</dbReference>
<name>A0A932FX25_UNCTE</name>
<sequence length="934" mass="99179">MGCGRRPHPGIKTQSVLRQIVSDSRAFIAELVALLGEEGVLGSPVDLRAYGYDASLEWGVPEVIALPASTAQVAAAIRLAHRWGIPFLPRGSGTNLSGGTVPVRGGMILELSRMNRILEIDLFNRRAVVEPGLLNLDLQEALAPLGYRFAPDPSSQRISTLGGNAGENSGGPHCLRYGVTSQHILGLEAVLPDGEVITLGGKALDPPGYDLVGLLVGSEGTLAVITRLVLRLLPLPEATETLLAIFRTVEEASQAVSEIIARGILPACLEMMDSLVLQAVEASLKAGYPLDAGAVLLVELEGTASAVAEESEDVSRVLAQQGAREVRRAREAAERERLWSGRRGAFSAVARLRPNFLVADGTVPRTRLPEILKRVAEIGRCYGLSIGNVFHAGDGNLHPLFLFDSRDAEERERAEVASREILQACVEVGGTLSGEHGIGLEKVGSMGLVFSAGELEAMRRVKEVFDPGGLLNPGKVLPPPQDERNAPGSTLAGDPGERGPLPHSVTPMDAGWDPGILTTADCDRYAVAGRSPRMVAFPRNADEVAGILALARQEKMGVVPCGGGTALGWGATPERLDLVLSLSRLDRVVEYDPADLTITAEAGLSLERLQALLAGQGQMLPLDPPCPARATLGGTVAANLSGPGRLLYGPPRDLLLGVRVVLADGTVGRFGGRTVKNVSGYDLCRLFAGSRGTLGVIVETTFRLYPRPEARRGWLAAFDRLPQALLALGEILGSGIELSSLELLNPLGVQRMISLDSSVCGISGGLRAGRYLLGGQVAGRTRETEERIARLERLCRAHGASWQEVSPGMAGDPWNPIRDFPLARPEEAICRIHLPVSSLGGLMQEAERVPLLSHAGCGLAFLALPSRGGHRMEETPRWASWALSQGGTFTVLSAPSEIQPGLPSLVLSPPGLDLMRRLRARFDPHGILSPGSFP</sequence>
<dbReference type="InterPro" id="IPR036318">
    <property type="entry name" value="FAD-bd_PCMH-like_sf"/>
</dbReference>
<dbReference type="SUPFAM" id="SSF55103">
    <property type="entry name" value="FAD-linked oxidases, C-terminal domain"/>
    <property type="match status" value="2"/>
</dbReference>
<dbReference type="Gene3D" id="3.30.465.10">
    <property type="match status" value="2"/>
</dbReference>
<feature type="domain" description="FAD-binding PCMH-type" evidence="6">
    <location>
        <begin position="56"/>
        <end position="235"/>
    </location>
</feature>
<evidence type="ECO:0000313" key="8">
    <source>
        <dbReference type="Proteomes" id="UP000769766"/>
    </source>
</evidence>
<dbReference type="InterPro" id="IPR016164">
    <property type="entry name" value="FAD-linked_Oxase-like_C"/>
</dbReference>
<dbReference type="AlphaFoldDB" id="A0A932FX25"/>
<dbReference type="FunFam" id="1.10.45.10:FF:000001">
    <property type="entry name" value="D-lactate dehydrogenase mitochondrial"/>
    <property type="match status" value="1"/>
</dbReference>
<reference evidence="7" key="1">
    <citation type="submission" date="2020-07" db="EMBL/GenBank/DDBJ databases">
        <title>Huge and variable diversity of episymbiotic CPR bacteria and DPANN archaea in groundwater ecosystems.</title>
        <authorList>
            <person name="He C.Y."/>
            <person name="Keren R."/>
            <person name="Whittaker M."/>
            <person name="Farag I.F."/>
            <person name="Doudna J."/>
            <person name="Cate J.H.D."/>
            <person name="Banfield J.F."/>
        </authorList>
    </citation>
    <scope>NUCLEOTIDE SEQUENCE</scope>
    <source>
        <strain evidence="7">NC_groundwater_672_Ag_B-0.1um_62_36</strain>
    </source>
</reference>
<keyword evidence="2" id="KW-0285">Flavoprotein</keyword>
<dbReference type="SUPFAM" id="SSF56176">
    <property type="entry name" value="FAD-binding/transporter-associated domain-like"/>
    <property type="match status" value="2"/>
</dbReference>
<comment type="cofactor">
    <cofactor evidence="1">
        <name>FAD</name>
        <dbReference type="ChEBI" id="CHEBI:57692"/>
    </cofactor>
</comment>
<feature type="domain" description="FAD-binding PCMH-type" evidence="6">
    <location>
        <begin position="527"/>
        <end position="707"/>
    </location>
</feature>
<proteinExistence type="predicted"/>
<dbReference type="PANTHER" id="PTHR42934">
    <property type="entry name" value="GLYCOLATE OXIDASE SUBUNIT GLCD"/>
    <property type="match status" value="1"/>
</dbReference>
<keyword evidence="3" id="KW-0274">FAD</keyword>
<dbReference type="InterPro" id="IPR016169">
    <property type="entry name" value="FAD-bd_PCMH_sub2"/>
</dbReference>
<dbReference type="PANTHER" id="PTHR42934:SF1">
    <property type="entry name" value="GLYCOLATE OXIDASE SUBUNIT GLCD"/>
    <property type="match status" value="1"/>
</dbReference>
<dbReference type="InterPro" id="IPR004113">
    <property type="entry name" value="FAD-bd_oxidored_4_C"/>
</dbReference>
<dbReference type="GO" id="GO:0071949">
    <property type="term" value="F:FAD binding"/>
    <property type="evidence" value="ECO:0007669"/>
    <property type="project" value="InterPro"/>
</dbReference>
<dbReference type="InterPro" id="IPR016171">
    <property type="entry name" value="Vanillyl_alc_oxidase_C-sub2"/>
</dbReference>
<evidence type="ECO:0000313" key="7">
    <source>
        <dbReference type="EMBL" id="MBI2877108.1"/>
    </source>
</evidence>
<dbReference type="Pfam" id="PF01565">
    <property type="entry name" value="FAD_binding_4"/>
    <property type="match status" value="2"/>
</dbReference>
<accession>A0A932FX25</accession>
<dbReference type="Gene3D" id="1.10.45.10">
    <property type="entry name" value="Vanillyl-alcohol Oxidase, Chain A, domain 4"/>
    <property type="match status" value="1"/>
</dbReference>
<evidence type="ECO:0000256" key="4">
    <source>
        <dbReference type="ARBA" id="ARBA00023002"/>
    </source>
</evidence>
<evidence type="ECO:0000256" key="3">
    <source>
        <dbReference type="ARBA" id="ARBA00022827"/>
    </source>
</evidence>
<keyword evidence="4" id="KW-0560">Oxidoreductase</keyword>
<dbReference type="InterPro" id="IPR006094">
    <property type="entry name" value="Oxid_FAD_bind_N"/>
</dbReference>
<dbReference type="InterPro" id="IPR051914">
    <property type="entry name" value="FAD-linked_OxidoTrans_Type4"/>
</dbReference>
<dbReference type="PROSITE" id="PS51387">
    <property type="entry name" value="FAD_PCMH"/>
    <property type="match status" value="2"/>
</dbReference>